<dbReference type="PANTHER" id="PTHR30055:SF231">
    <property type="entry name" value="TRANSCRIPTIONAL REGULATORY PROTEIN (PROBABLY DEOR-FAMILY)-RELATED"/>
    <property type="match status" value="1"/>
</dbReference>
<dbReference type="Proteomes" id="UP000192847">
    <property type="component" value="Unassembled WGS sequence"/>
</dbReference>
<dbReference type="InterPro" id="IPR009057">
    <property type="entry name" value="Homeodomain-like_sf"/>
</dbReference>
<proteinExistence type="predicted"/>
<feature type="non-terminal residue" evidence="4">
    <location>
        <position position="84"/>
    </location>
</feature>
<dbReference type="PROSITE" id="PS50977">
    <property type="entry name" value="HTH_TETR_2"/>
    <property type="match status" value="1"/>
</dbReference>
<dbReference type="SUPFAM" id="SSF46689">
    <property type="entry name" value="Homeodomain-like"/>
    <property type="match status" value="1"/>
</dbReference>
<dbReference type="Gene3D" id="1.10.357.10">
    <property type="entry name" value="Tetracycline Repressor, domain 2"/>
    <property type="match status" value="1"/>
</dbReference>
<feature type="domain" description="HTH tetR-type" evidence="3">
    <location>
        <begin position="13"/>
        <end position="73"/>
    </location>
</feature>
<evidence type="ECO:0000256" key="1">
    <source>
        <dbReference type="ARBA" id="ARBA00023125"/>
    </source>
</evidence>
<reference evidence="4 5" key="1">
    <citation type="submission" date="2017-02" db="EMBL/GenBank/DDBJ databases">
        <title>The new phylogeny of genus Mycobacterium.</title>
        <authorList>
            <person name="Tortoli E."/>
            <person name="Trovato A."/>
            <person name="Cirillo D.M."/>
        </authorList>
    </citation>
    <scope>NUCLEOTIDE SEQUENCE [LARGE SCALE GENOMIC DNA]</scope>
    <source>
        <strain evidence="4 5">CCUG 56329</strain>
    </source>
</reference>
<keyword evidence="1 2" id="KW-0238">DNA-binding</keyword>
<dbReference type="Pfam" id="PF00440">
    <property type="entry name" value="TetR_N"/>
    <property type="match status" value="1"/>
</dbReference>
<organism evidence="4 5">
    <name type="scientific">Mycobacterium timonense</name>
    <dbReference type="NCBI Taxonomy" id="701043"/>
    <lineage>
        <taxon>Bacteria</taxon>
        <taxon>Bacillati</taxon>
        <taxon>Actinomycetota</taxon>
        <taxon>Actinomycetes</taxon>
        <taxon>Mycobacteriales</taxon>
        <taxon>Mycobacteriaceae</taxon>
        <taxon>Mycobacterium</taxon>
        <taxon>Mycobacterium avium complex (MAC)</taxon>
    </lineage>
</organism>
<evidence type="ECO:0000256" key="2">
    <source>
        <dbReference type="PROSITE-ProRule" id="PRU00335"/>
    </source>
</evidence>
<gene>
    <name evidence="4" type="ORF">BST46_27810</name>
</gene>
<evidence type="ECO:0000313" key="4">
    <source>
        <dbReference type="EMBL" id="ORB76848.1"/>
    </source>
</evidence>
<name>A0ABX3TDG4_9MYCO</name>
<keyword evidence="5" id="KW-1185">Reference proteome</keyword>
<comment type="caution">
    <text evidence="4">The sequence shown here is derived from an EMBL/GenBank/DDBJ whole genome shotgun (WGS) entry which is preliminary data.</text>
</comment>
<accession>A0ABX3TDG4</accession>
<evidence type="ECO:0000313" key="5">
    <source>
        <dbReference type="Proteomes" id="UP000192847"/>
    </source>
</evidence>
<dbReference type="PRINTS" id="PR00455">
    <property type="entry name" value="HTHTETR"/>
</dbReference>
<dbReference type="InterPro" id="IPR050109">
    <property type="entry name" value="HTH-type_TetR-like_transc_reg"/>
</dbReference>
<dbReference type="PANTHER" id="PTHR30055">
    <property type="entry name" value="HTH-TYPE TRANSCRIPTIONAL REGULATOR RUTR"/>
    <property type="match status" value="1"/>
</dbReference>
<feature type="DNA-binding region" description="H-T-H motif" evidence="2">
    <location>
        <begin position="36"/>
        <end position="55"/>
    </location>
</feature>
<sequence length="84" mass="9519">MAASPRRVGAETSQTRDALLEAVAQMMLEEGYASVTYRALAAKAGVTPSLVQYYFPSLDDIFVAAIRRYSERNMEWLTEELQRR</sequence>
<evidence type="ECO:0000259" key="3">
    <source>
        <dbReference type="PROSITE" id="PS50977"/>
    </source>
</evidence>
<dbReference type="InterPro" id="IPR001647">
    <property type="entry name" value="HTH_TetR"/>
</dbReference>
<protein>
    <submittedName>
        <fullName evidence="4">TetR family transcriptional regulator</fullName>
    </submittedName>
</protein>
<dbReference type="EMBL" id="MVIL01000428">
    <property type="protein sequence ID" value="ORB76848.1"/>
    <property type="molecule type" value="Genomic_DNA"/>
</dbReference>